<dbReference type="RefSeq" id="WP_104699970.1">
    <property type="nucleotide sequence ID" value="NZ_FZPP01000017.1"/>
</dbReference>
<evidence type="ECO:0000259" key="1">
    <source>
        <dbReference type="Pfam" id="PF03235"/>
    </source>
</evidence>
<dbReference type="PANTHER" id="PTHR35149">
    <property type="entry name" value="SLL5132 PROTEIN"/>
    <property type="match status" value="1"/>
</dbReference>
<dbReference type="EMBL" id="NXLR01000010">
    <property type="protein sequence ID" value="RDU59640.1"/>
    <property type="molecule type" value="Genomic_DNA"/>
</dbReference>
<dbReference type="InterPro" id="IPR011089">
    <property type="entry name" value="GmrSD_C"/>
</dbReference>
<accession>A0A3D8I3A7</accession>
<dbReference type="InterPro" id="IPR004919">
    <property type="entry name" value="GmrSD_N"/>
</dbReference>
<comment type="caution">
    <text evidence="3">The sequence shown here is derived from an EMBL/GenBank/DDBJ whole genome shotgun (WGS) entry which is preliminary data.</text>
</comment>
<gene>
    <name evidence="3" type="ORF">CQA63_06050</name>
</gene>
<proteinExistence type="predicted"/>
<dbReference type="OrthoDB" id="9798761at2"/>
<dbReference type="PANTHER" id="PTHR35149:SF2">
    <property type="entry name" value="DUF262 DOMAIN-CONTAINING PROTEIN"/>
    <property type="match status" value="1"/>
</dbReference>
<dbReference type="AlphaFoldDB" id="A0A3D8I3A7"/>
<feature type="domain" description="GmrSD restriction endonucleases C-terminal" evidence="2">
    <location>
        <begin position="474"/>
        <end position="601"/>
    </location>
</feature>
<reference evidence="3 4" key="1">
    <citation type="submission" date="2018-04" db="EMBL/GenBank/DDBJ databases">
        <title>Novel Campyloabacter and Helicobacter Species and Strains.</title>
        <authorList>
            <person name="Mannion A.J."/>
            <person name="Shen Z."/>
            <person name="Fox J.G."/>
        </authorList>
    </citation>
    <scope>NUCLEOTIDE SEQUENCE [LARGE SCALE GENOMIC DNA]</scope>
    <source>
        <strain evidence="3 4">MIT 98-6070</strain>
    </source>
</reference>
<dbReference type="Pfam" id="PF03235">
    <property type="entry name" value="GmrSD_N"/>
    <property type="match status" value="1"/>
</dbReference>
<organism evidence="3 4">
    <name type="scientific">Helicobacter marmotae</name>
    <dbReference type="NCBI Taxonomy" id="152490"/>
    <lineage>
        <taxon>Bacteria</taxon>
        <taxon>Pseudomonadati</taxon>
        <taxon>Campylobacterota</taxon>
        <taxon>Epsilonproteobacteria</taxon>
        <taxon>Campylobacterales</taxon>
        <taxon>Helicobacteraceae</taxon>
        <taxon>Helicobacter</taxon>
    </lineage>
</organism>
<keyword evidence="4" id="KW-1185">Reference proteome</keyword>
<dbReference type="Pfam" id="PF07510">
    <property type="entry name" value="GmrSD_C"/>
    <property type="match status" value="1"/>
</dbReference>
<sequence>MAERRSKIDARAKSIFEFLSGNEFLIPIYQRPYEWGLGECEALWEDIIQFYEAQSGGEKGIESYFLGSIVAYRSKDNKLDIIDGQQRTTTLMLLLKALYDVNKKANSERGGEICKCLWEIDKNAPRENNVMFDKYRLKSDVVSDDDETKLKQILMDQYNPSAEKIELQKAIKKSKSNYEKNYLYFTLWVRDYLNNRAAKWEGICETLLERCEVLLVESEDGREDKGFDYALRIFNTLNNRGKPLADSDIIKGRILTKTTKEGRKQFAQEWKALEDKIKKSEYVKSESDRYNFMSELWTHYMHILRAKNGDSDTTTPGMLQFFAGKSKLRQDKSGEPIENILVSDESFEFIKQLAQFYLNPYNYLSPKGAKYYDVLDTYQNNYWKIPLSVCIYKFRESHTGELKINEAVFEELFPKLITCISLQLFQNKGGTTALKNIFVKTNITLYESGKFDFNIKEEVPSQGRFEEFCMDTAQKNIKYLLLLDSYLFSEEQQRTWICKDKKGNDKTGFAKEGEVEHILPKEWQKANFDGWDEALHKKYLEKIGNKVLLEKKINIACSNGFFHKKKEEYKKSHFVQARDDLSRYPNEKWTTKGIDKRSGEIYQRLQTFFNNNKKG</sequence>
<name>A0A3D8I3A7_9HELI</name>
<protein>
    <submittedName>
        <fullName evidence="3">DUF262 domain-containing protein</fullName>
    </submittedName>
</protein>
<dbReference type="Proteomes" id="UP000256599">
    <property type="component" value="Unassembled WGS sequence"/>
</dbReference>
<evidence type="ECO:0000259" key="2">
    <source>
        <dbReference type="Pfam" id="PF07510"/>
    </source>
</evidence>
<evidence type="ECO:0000313" key="3">
    <source>
        <dbReference type="EMBL" id="RDU59640.1"/>
    </source>
</evidence>
<evidence type="ECO:0000313" key="4">
    <source>
        <dbReference type="Proteomes" id="UP000256599"/>
    </source>
</evidence>
<feature type="domain" description="GmrSD restriction endonucleases N-terminal" evidence="1">
    <location>
        <begin position="17"/>
        <end position="254"/>
    </location>
</feature>